<keyword evidence="5" id="KW-1185">Reference proteome</keyword>
<name>A0ABX7B2Y9_9PROT</name>
<accession>A0ABX7B2Y9</accession>
<dbReference type="Pfam" id="PF07804">
    <property type="entry name" value="HipA_C"/>
    <property type="match status" value="1"/>
</dbReference>
<feature type="domain" description="HipA-like C-terminal" evidence="3">
    <location>
        <begin position="24"/>
        <end position="109"/>
    </location>
</feature>
<gene>
    <name evidence="4" type="ORF">IGS68_21300</name>
</gene>
<keyword evidence="1" id="KW-0808">Transferase</keyword>
<dbReference type="Proteomes" id="UP000595197">
    <property type="component" value="Chromosome"/>
</dbReference>
<keyword evidence="2" id="KW-0418">Kinase</keyword>
<evidence type="ECO:0000256" key="2">
    <source>
        <dbReference type="ARBA" id="ARBA00022777"/>
    </source>
</evidence>
<dbReference type="RefSeq" id="WP_201073575.1">
    <property type="nucleotide sequence ID" value="NZ_CP067420.1"/>
</dbReference>
<sequence length="138" mass="15346">MARVLSVLLDDLPVGRLTLGATDGSDMHHKNWSLIYPDGLNAALSPAYDLVSTIQYHPDDTLALNLGGSKRWEDVTGESFRRMARKAGIEEGLMAGWVDQARTAILDAWQKSRTDFGYNAQARENIERHLARVPLLGR</sequence>
<proteinExistence type="predicted"/>
<organism evidence="4 5">
    <name type="scientific">Skermanella cutis</name>
    <dbReference type="NCBI Taxonomy" id="2775420"/>
    <lineage>
        <taxon>Bacteria</taxon>
        <taxon>Pseudomonadati</taxon>
        <taxon>Pseudomonadota</taxon>
        <taxon>Alphaproteobacteria</taxon>
        <taxon>Rhodospirillales</taxon>
        <taxon>Azospirillaceae</taxon>
        <taxon>Skermanella</taxon>
    </lineage>
</organism>
<reference evidence="4" key="1">
    <citation type="submission" date="2021-02" db="EMBL/GenBank/DDBJ databases">
        <title>Skermanella TT6 skin isolate.</title>
        <authorList>
            <person name="Lee K."/>
            <person name="Ganzorig M."/>
        </authorList>
    </citation>
    <scope>NUCLEOTIDE SEQUENCE</scope>
    <source>
        <strain evidence="4">TT6</strain>
    </source>
</reference>
<dbReference type="EMBL" id="CP067420">
    <property type="protein sequence ID" value="QQP88541.1"/>
    <property type="molecule type" value="Genomic_DNA"/>
</dbReference>
<protein>
    <submittedName>
        <fullName evidence="4">HipA domain-containing protein</fullName>
    </submittedName>
</protein>
<evidence type="ECO:0000256" key="1">
    <source>
        <dbReference type="ARBA" id="ARBA00022679"/>
    </source>
</evidence>
<evidence type="ECO:0000259" key="3">
    <source>
        <dbReference type="Pfam" id="PF07804"/>
    </source>
</evidence>
<evidence type="ECO:0000313" key="4">
    <source>
        <dbReference type="EMBL" id="QQP88541.1"/>
    </source>
</evidence>
<dbReference type="InterPro" id="IPR012893">
    <property type="entry name" value="HipA-like_C"/>
</dbReference>
<evidence type="ECO:0000313" key="5">
    <source>
        <dbReference type="Proteomes" id="UP000595197"/>
    </source>
</evidence>